<dbReference type="GO" id="GO:0016874">
    <property type="term" value="F:ligase activity"/>
    <property type="evidence" value="ECO:0007669"/>
    <property type="project" value="UniProtKB-KW"/>
</dbReference>
<evidence type="ECO:0000256" key="4">
    <source>
        <dbReference type="ARBA" id="ARBA00022840"/>
    </source>
</evidence>
<keyword evidence="3 7" id="KW-0547">Nucleotide-binding</keyword>
<keyword evidence="10" id="KW-0436">Ligase</keyword>
<name>A0A1G8JLA4_9MICC</name>
<dbReference type="PANTHER" id="PTHR30621">
    <property type="entry name" value="GLUTAMINE SYNTHETASE ADENYLYLTRANSFERASE"/>
    <property type="match status" value="1"/>
</dbReference>
<gene>
    <name evidence="7" type="primary">glnE</name>
    <name evidence="10" type="ORF">SAMN04488693_10946</name>
</gene>
<comment type="cofactor">
    <cofactor evidence="7">
        <name>Mg(2+)</name>
        <dbReference type="ChEBI" id="CHEBI:18420"/>
    </cofactor>
</comment>
<dbReference type="EC" id="2.7.7.42" evidence="7"/>
<comment type="catalytic activity">
    <reaction evidence="7">
        <text>[glutamine synthetase]-L-tyrosine + ATP = [glutamine synthetase]-O(4)-(5'-adenylyl)-L-tyrosine + diphosphate</text>
        <dbReference type="Rhea" id="RHEA:18589"/>
        <dbReference type="Rhea" id="RHEA-COMP:10660"/>
        <dbReference type="Rhea" id="RHEA-COMP:10661"/>
        <dbReference type="ChEBI" id="CHEBI:30616"/>
        <dbReference type="ChEBI" id="CHEBI:33019"/>
        <dbReference type="ChEBI" id="CHEBI:46858"/>
        <dbReference type="ChEBI" id="CHEBI:83624"/>
        <dbReference type="EC" id="2.7.7.42"/>
    </reaction>
</comment>
<dbReference type="HAMAP" id="MF_00802">
    <property type="entry name" value="GlnE"/>
    <property type="match status" value="1"/>
</dbReference>
<dbReference type="Gene3D" id="1.20.120.330">
    <property type="entry name" value="Nucleotidyltransferases domain 2"/>
    <property type="match status" value="2"/>
</dbReference>
<keyword evidence="2 7" id="KW-0548">Nucleotidyltransferase</keyword>
<dbReference type="InterPro" id="IPR005190">
    <property type="entry name" value="GlnE_rpt_dom"/>
</dbReference>
<evidence type="ECO:0000259" key="9">
    <source>
        <dbReference type="Pfam" id="PF08335"/>
    </source>
</evidence>
<reference evidence="10 11" key="1">
    <citation type="submission" date="2016-10" db="EMBL/GenBank/DDBJ databases">
        <authorList>
            <person name="de Groot N.N."/>
        </authorList>
    </citation>
    <scope>NUCLEOTIDE SEQUENCE [LARGE SCALE GENOMIC DNA]</scope>
    <source>
        <strain evidence="10 11">NP_1H</strain>
    </source>
</reference>
<keyword evidence="11" id="KW-1185">Reference proteome</keyword>
<dbReference type="GO" id="GO:0005829">
    <property type="term" value="C:cytosol"/>
    <property type="evidence" value="ECO:0007669"/>
    <property type="project" value="TreeGrafter"/>
</dbReference>
<proteinExistence type="inferred from homology"/>
<dbReference type="GO" id="GO:0008882">
    <property type="term" value="F:[glutamate-ammonia-ligase] adenylyltransferase activity"/>
    <property type="evidence" value="ECO:0007669"/>
    <property type="project" value="UniProtKB-UniRule"/>
</dbReference>
<evidence type="ECO:0000259" key="8">
    <source>
        <dbReference type="Pfam" id="PF03710"/>
    </source>
</evidence>
<dbReference type="SUPFAM" id="SSF81301">
    <property type="entry name" value="Nucleotidyltransferase"/>
    <property type="match status" value="2"/>
</dbReference>
<evidence type="ECO:0000256" key="3">
    <source>
        <dbReference type="ARBA" id="ARBA00022741"/>
    </source>
</evidence>
<dbReference type="Pfam" id="PF08335">
    <property type="entry name" value="GlnD_UR_UTase"/>
    <property type="match status" value="2"/>
</dbReference>
<sequence>MSLNRELISRGFTDLDKSSRFLAAAELRDISEDRLFAGLAHAANPDLALQSLVRLLAVHPALGELVRGEAADSEALFRLLGASEALAEFLMRHPEHSDVVRVRTSAEPGTVEAASLRSSLLESVGANAGDSNPVAAKTGEEAYRALRTRYRRHLTELAIRDLSAASPTDFLPLVGQELADLAAAALEAALAVTRAELAETYPAADIAAVRLAVIGMGKCGAGELNYISDVDVIYVIEADELGEDTAVRIGTGLASGISRAVTSAGREPGLWEVDANLRPEGKDGPLVRTLDSHLKYYARWAQTWEFQALLKARPIAGDPGLGAKYSAAVSDLVWTSSERDGFVESVQAMRRRVTENIPAHEVNRQIKLGAGGLRDVEFTVQLLQLVHGKVDESLRTRSTTSAISALSSAGYIGRRDAQEFDQSYRFLRVLEHRIQLVQMRRTHLMPEDEPSLKALAKSSASSLLETRPTAAALSEQWQQTKRLVRRLHESIFYRPLLNAAANLSADEVRLTPEAARARLAALGYVDPRGALRHIEALTSGISRRSALQRQLLPVLLDWLADGVDPDAGLLGFRRLSESLGETHWYLGMLRDSKAAAERLCHILSSSRFITDLLEVSPESTKWLGSDKELMPLPFEAQWQEIQSKMSRHPAPNEAMRLIRLIRRREILRIAIADSSGLLRQEEVGPALADADRAAVLGALNVAEAEVHAGEQALTDVVVVAMGRQGGREITYGSDADVMYVHRPRDGADPAAAQTQAERIVGQLRQLLQQPCTPPILAERVLEVDADLRPEGKQGPMVRSLESFREYYRRWSLVWESQALLRALPIAGDDGLAADFRRLIDPVRYEREVNDGDLREIRRLKARMESERLPRGADPSRHLKLGRGGLSDVEWLIQLLQLQHAREIPALRTTSTLEAMDAVEAHGLLPDDDVATLRSSWRLASRVRAANTVWGGKQSDLLPSSRRDLEAVARWCGYGPGKGTQLEEDYLRLTRRSRAIFERYFYGYGE</sequence>
<keyword evidence="4 7" id="KW-0067">ATP-binding</keyword>
<dbReference type="EC" id="2.7.7.89" evidence="7"/>
<accession>A0A1G8JLA4</accession>
<dbReference type="GO" id="GO:0005524">
    <property type="term" value="F:ATP binding"/>
    <property type="evidence" value="ECO:0007669"/>
    <property type="project" value="UniProtKB-UniRule"/>
</dbReference>
<dbReference type="PANTHER" id="PTHR30621:SF0">
    <property type="entry name" value="BIFUNCTIONAL GLUTAMINE SYNTHETASE ADENYLYLTRANSFERASE_ADENYLYL-REMOVING ENZYME"/>
    <property type="match status" value="1"/>
</dbReference>
<dbReference type="GO" id="GO:0047388">
    <property type="term" value="F:[glutamine synthetase]-adenylyl-L-tyrosine phosphorylase activity"/>
    <property type="evidence" value="ECO:0007669"/>
    <property type="project" value="UniProtKB-EC"/>
</dbReference>
<dbReference type="STRING" id="335973.SAMN04488693_10946"/>
<feature type="domain" description="Glutamate-ammonia ligase adenylyltransferase repeated" evidence="8">
    <location>
        <begin position="597"/>
        <end position="836"/>
    </location>
</feature>
<organism evidence="10 11">
    <name type="scientific">Arthrobacter subterraneus</name>
    <dbReference type="NCBI Taxonomy" id="335973"/>
    <lineage>
        <taxon>Bacteria</taxon>
        <taxon>Bacillati</taxon>
        <taxon>Actinomycetota</taxon>
        <taxon>Actinomycetes</taxon>
        <taxon>Micrococcales</taxon>
        <taxon>Micrococcaceae</taxon>
        <taxon>Arthrobacter</taxon>
    </lineage>
</organism>
<dbReference type="GO" id="GO:0000287">
    <property type="term" value="F:magnesium ion binding"/>
    <property type="evidence" value="ECO:0007669"/>
    <property type="project" value="UniProtKB-UniRule"/>
</dbReference>
<dbReference type="SUPFAM" id="SSF81593">
    <property type="entry name" value="Nucleotidyltransferase substrate binding subunit/domain"/>
    <property type="match status" value="2"/>
</dbReference>
<dbReference type="InterPro" id="IPR023057">
    <property type="entry name" value="GlnE"/>
</dbReference>
<dbReference type="Pfam" id="PF03710">
    <property type="entry name" value="GlnE"/>
    <property type="match status" value="2"/>
</dbReference>
<dbReference type="CDD" id="cd05401">
    <property type="entry name" value="NT_GlnE_GlnD_like"/>
    <property type="match status" value="2"/>
</dbReference>
<dbReference type="Gene3D" id="3.30.460.10">
    <property type="entry name" value="Beta Polymerase, domain 2"/>
    <property type="match status" value="2"/>
</dbReference>
<dbReference type="SMR" id="A0A1G8JLA4"/>
<evidence type="ECO:0000313" key="11">
    <source>
        <dbReference type="Proteomes" id="UP000199258"/>
    </source>
</evidence>
<keyword evidence="6 7" id="KW-0511">Multifunctional enzyme</keyword>
<feature type="region of interest" description="Adenylyl transferase" evidence="7">
    <location>
        <begin position="504"/>
        <end position="1005"/>
    </location>
</feature>
<dbReference type="EMBL" id="FNDT01000009">
    <property type="protein sequence ID" value="SDI31946.1"/>
    <property type="molecule type" value="Genomic_DNA"/>
</dbReference>
<protein>
    <recommendedName>
        <fullName evidence="7">Bifunctional glutamine synthetase adenylyltransferase/adenylyl-removing enzyme</fullName>
    </recommendedName>
    <alternativeName>
        <fullName evidence="7">ATP:glutamine synthetase adenylyltransferase</fullName>
    </alternativeName>
    <alternativeName>
        <fullName evidence="7">ATase</fullName>
    </alternativeName>
    <domain>
        <recommendedName>
            <fullName evidence="7">Glutamine synthetase adenylyl-L-tyrosine phosphorylase</fullName>
            <ecNumber evidence="7">2.7.7.89</ecNumber>
        </recommendedName>
        <alternativeName>
            <fullName evidence="7">Adenylyl removase</fullName>
            <shortName evidence="7">AR</shortName>
            <shortName evidence="7">AT-N</shortName>
        </alternativeName>
    </domain>
    <domain>
        <recommendedName>
            <fullName evidence="7">Glutamine synthetase adenylyl transferase</fullName>
            <ecNumber evidence="7">2.7.7.42</ecNumber>
        </recommendedName>
        <alternativeName>
            <fullName evidence="7">Adenylyl transferase</fullName>
            <shortName evidence="7">AT</shortName>
            <shortName evidence="7">AT-C</shortName>
        </alternativeName>
    </domain>
</protein>
<comment type="catalytic activity">
    <reaction evidence="7">
        <text>[glutamine synthetase]-O(4)-(5'-adenylyl)-L-tyrosine + phosphate = [glutamine synthetase]-L-tyrosine + ADP</text>
        <dbReference type="Rhea" id="RHEA:43716"/>
        <dbReference type="Rhea" id="RHEA-COMP:10660"/>
        <dbReference type="Rhea" id="RHEA-COMP:10661"/>
        <dbReference type="ChEBI" id="CHEBI:43474"/>
        <dbReference type="ChEBI" id="CHEBI:46858"/>
        <dbReference type="ChEBI" id="CHEBI:83624"/>
        <dbReference type="ChEBI" id="CHEBI:456216"/>
        <dbReference type="EC" id="2.7.7.89"/>
    </reaction>
</comment>
<dbReference type="OrthoDB" id="9759366at2"/>
<dbReference type="NCBIfam" id="NF010707">
    <property type="entry name" value="PRK14109.1"/>
    <property type="match status" value="1"/>
</dbReference>
<feature type="domain" description="PII-uridylyltransferase/Glutamine-synthetase adenylyltransferase" evidence="9">
    <location>
        <begin position="860"/>
        <end position="998"/>
    </location>
</feature>
<dbReference type="AlphaFoldDB" id="A0A1G8JLA4"/>
<comment type="function">
    <text evidence="7">Involved in the regulation of glutamine synthetase GlnA, a key enzyme in the process to assimilate ammonia. When cellular nitrogen levels are high, the C-terminal adenylyl transferase (AT) inactivates GlnA by covalent transfer of an adenylyl group from ATP to specific tyrosine residue of GlnA, thus reducing its activity. Conversely, when nitrogen levels are low, the N-terminal adenylyl removase (AR) activates GlnA by removing the adenylyl group by phosphorolysis, increasing its activity. The regulatory region of GlnE binds the signal transduction protein PII (GlnB) which indicates the nitrogen status of the cell.</text>
</comment>
<comment type="similarity">
    <text evidence="7">Belongs to the GlnE family.</text>
</comment>
<dbReference type="Proteomes" id="UP000199258">
    <property type="component" value="Unassembled WGS sequence"/>
</dbReference>
<evidence type="ECO:0000256" key="6">
    <source>
        <dbReference type="ARBA" id="ARBA00023268"/>
    </source>
</evidence>
<keyword evidence="1 7" id="KW-0808">Transferase</keyword>
<feature type="domain" description="Glutamate-ammonia ligase adenylyltransferase repeated" evidence="8">
    <location>
        <begin position="74"/>
        <end position="325"/>
    </location>
</feature>
<evidence type="ECO:0000256" key="7">
    <source>
        <dbReference type="HAMAP-Rule" id="MF_00802"/>
    </source>
</evidence>
<dbReference type="GO" id="GO:0000820">
    <property type="term" value="P:regulation of glutamine family amino acid metabolic process"/>
    <property type="evidence" value="ECO:0007669"/>
    <property type="project" value="UniProtKB-UniRule"/>
</dbReference>
<keyword evidence="5 7" id="KW-0460">Magnesium</keyword>
<evidence type="ECO:0000256" key="5">
    <source>
        <dbReference type="ARBA" id="ARBA00022842"/>
    </source>
</evidence>
<evidence type="ECO:0000313" key="10">
    <source>
        <dbReference type="EMBL" id="SDI31946.1"/>
    </source>
</evidence>
<evidence type="ECO:0000256" key="1">
    <source>
        <dbReference type="ARBA" id="ARBA00022679"/>
    </source>
</evidence>
<dbReference type="InterPro" id="IPR043519">
    <property type="entry name" value="NT_sf"/>
</dbReference>
<evidence type="ECO:0000256" key="2">
    <source>
        <dbReference type="ARBA" id="ARBA00022695"/>
    </source>
</evidence>
<feature type="region of interest" description="Adenylyl removase" evidence="7">
    <location>
        <begin position="1"/>
        <end position="496"/>
    </location>
</feature>
<feature type="domain" description="PII-uridylyltransferase/Glutamine-synthetase adenylyltransferase" evidence="9">
    <location>
        <begin position="347"/>
        <end position="492"/>
    </location>
</feature>
<dbReference type="InterPro" id="IPR013546">
    <property type="entry name" value="PII_UdlTrfase/GS_AdlTrfase"/>
</dbReference>
<dbReference type="RefSeq" id="WP_090586764.1">
    <property type="nucleotide sequence ID" value="NZ_FNDT01000009.1"/>
</dbReference>